<reference evidence="1 2" key="1">
    <citation type="journal article" date="2019" name="Nat. Ecol. Evol.">
        <title>Megaphylogeny resolves global patterns of mushroom evolution.</title>
        <authorList>
            <person name="Varga T."/>
            <person name="Krizsan K."/>
            <person name="Foldi C."/>
            <person name="Dima B."/>
            <person name="Sanchez-Garcia M."/>
            <person name="Sanchez-Ramirez S."/>
            <person name="Szollosi G.J."/>
            <person name="Szarkandi J.G."/>
            <person name="Papp V."/>
            <person name="Albert L."/>
            <person name="Andreopoulos W."/>
            <person name="Angelini C."/>
            <person name="Antonin V."/>
            <person name="Barry K.W."/>
            <person name="Bougher N.L."/>
            <person name="Buchanan P."/>
            <person name="Buyck B."/>
            <person name="Bense V."/>
            <person name="Catcheside P."/>
            <person name="Chovatia M."/>
            <person name="Cooper J."/>
            <person name="Damon W."/>
            <person name="Desjardin D."/>
            <person name="Finy P."/>
            <person name="Geml J."/>
            <person name="Haridas S."/>
            <person name="Hughes K."/>
            <person name="Justo A."/>
            <person name="Karasinski D."/>
            <person name="Kautmanova I."/>
            <person name="Kiss B."/>
            <person name="Kocsube S."/>
            <person name="Kotiranta H."/>
            <person name="LaButti K.M."/>
            <person name="Lechner B.E."/>
            <person name="Liimatainen K."/>
            <person name="Lipzen A."/>
            <person name="Lukacs Z."/>
            <person name="Mihaltcheva S."/>
            <person name="Morgado L.N."/>
            <person name="Niskanen T."/>
            <person name="Noordeloos M.E."/>
            <person name="Ohm R.A."/>
            <person name="Ortiz-Santana B."/>
            <person name="Ovrebo C."/>
            <person name="Racz N."/>
            <person name="Riley R."/>
            <person name="Savchenko A."/>
            <person name="Shiryaev A."/>
            <person name="Soop K."/>
            <person name="Spirin V."/>
            <person name="Szebenyi C."/>
            <person name="Tomsovsky M."/>
            <person name="Tulloss R.E."/>
            <person name="Uehling J."/>
            <person name="Grigoriev I.V."/>
            <person name="Vagvolgyi C."/>
            <person name="Papp T."/>
            <person name="Martin F.M."/>
            <person name="Miettinen O."/>
            <person name="Hibbett D.S."/>
            <person name="Nagy L.G."/>
        </authorList>
    </citation>
    <scope>NUCLEOTIDE SEQUENCE [LARGE SCALE GENOMIC DNA]</scope>
    <source>
        <strain evidence="1 2">NL-1719</strain>
    </source>
</reference>
<evidence type="ECO:0000313" key="2">
    <source>
        <dbReference type="Proteomes" id="UP000308600"/>
    </source>
</evidence>
<sequence length="151" mass="16704">MAILVVSQPFHYCATPGSSNPVLEGLTISKAHILLAVLRLVQNPRVVIFKHQNPESHQYERALIYCILPPRSVFKSTGMNRYKGSPGIQDGSYTDAAGLTDTVPGTAPARIPRVPLRGTLPGQFTHAHQVMDNGWVVLRQITQDSEFNWMV</sequence>
<dbReference type="Proteomes" id="UP000308600">
    <property type="component" value="Unassembled WGS sequence"/>
</dbReference>
<proteinExistence type="predicted"/>
<organism evidence="1 2">
    <name type="scientific">Pluteus cervinus</name>
    <dbReference type="NCBI Taxonomy" id="181527"/>
    <lineage>
        <taxon>Eukaryota</taxon>
        <taxon>Fungi</taxon>
        <taxon>Dikarya</taxon>
        <taxon>Basidiomycota</taxon>
        <taxon>Agaricomycotina</taxon>
        <taxon>Agaricomycetes</taxon>
        <taxon>Agaricomycetidae</taxon>
        <taxon>Agaricales</taxon>
        <taxon>Pluteineae</taxon>
        <taxon>Pluteaceae</taxon>
        <taxon>Pluteus</taxon>
    </lineage>
</organism>
<accession>A0ACD3A1U1</accession>
<gene>
    <name evidence="1" type="ORF">BDN72DRAFT_865008</name>
</gene>
<evidence type="ECO:0000313" key="1">
    <source>
        <dbReference type="EMBL" id="TFK59604.1"/>
    </source>
</evidence>
<name>A0ACD3A1U1_9AGAR</name>
<protein>
    <submittedName>
        <fullName evidence="1">Uncharacterized protein</fullName>
    </submittedName>
</protein>
<dbReference type="EMBL" id="ML208933">
    <property type="protein sequence ID" value="TFK59604.1"/>
    <property type="molecule type" value="Genomic_DNA"/>
</dbReference>
<keyword evidence="2" id="KW-1185">Reference proteome</keyword>